<dbReference type="Pfam" id="PF01381">
    <property type="entry name" value="HTH_3"/>
    <property type="match status" value="1"/>
</dbReference>
<dbReference type="EMBL" id="CP006842">
    <property type="protein sequence ID" value="AHW63273.1"/>
    <property type="molecule type" value="Genomic_DNA"/>
</dbReference>
<evidence type="ECO:0000313" key="3">
    <source>
        <dbReference type="EMBL" id="AHW63273.1"/>
    </source>
</evidence>
<dbReference type="PROSITE" id="PS50943">
    <property type="entry name" value="HTH_CROC1"/>
    <property type="match status" value="1"/>
</dbReference>
<proteinExistence type="predicted"/>
<dbReference type="PANTHER" id="PTHR46797:SF1">
    <property type="entry name" value="METHYLPHOSPHONATE SYNTHASE"/>
    <property type="match status" value="1"/>
</dbReference>
<dbReference type="AlphaFoldDB" id="X5DJK1"/>
<reference evidence="3 4" key="1">
    <citation type="journal article" date="2015" name="Int. J. Syst. Evol. Microbiol.">
        <title>Revisiting Corynebacterium glyciniphilum (ex Kubota et al., 1972) sp. nov., nom. rev., isolated from putrefied banana.</title>
        <authorList>
            <person name="Al-Dilaimi A."/>
            <person name="Bednarz H."/>
            <person name="Lomker A."/>
            <person name="Niehaus K."/>
            <person name="Kalinowski J."/>
            <person name="Ruckert C."/>
        </authorList>
    </citation>
    <scope>NUCLEOTIDE SEQUENCE [LARGE SCALE GENOMIC DNA]</scope>
    <source>
        <strain evidence="3">AJ 3170</strain>
    </source>
</reference>
<dbReference type="RefSeq" id="WP_038551286.1">
    <property type="nucleotide sequence ID" value="NZ_CP006842.1"/>
</dbReference>
<dbReference type="InterPro" id="IPR010982">
    <property type="entry name" value="Lambda_DNA-bd_dom_sf"/>
</dbReference>
<gene>
    <name evidence="3" type="ORF">CGLY_04125</name>
</gene>
<protein>
    <submittedName>
        <fullName evidence="3">Transcriptional regulator, HTH3-family</fullName>
    </submittedName>
</protein>
<dbReference type="PANTHER" id="PTHR46797">
    <property type="entry name" value="HTH-TYPE TRANSCRIPTIONAL REGULATOR"/>
    <property type="match status" value="1"/>
</dbReference>
<evidence type="ECO:0000313" key="4">
    <source>
        <dbReference type="Proteomes" id="UP000023703"/>
    </source>
</evidence>
<dbReference type="InterPro" id="IPR050807">
    <property type="entry name" value="TransReg_Diox_bact_type"/>
</dbReference>
<dbReference type="Proteomes" id="UP000023703">
    <property type="component" value="Chromosome"/>
</dbReference>
<dbReference type="SMART" id="SM00530">
    <property type="entry name" value="HTH_XRE"/>
    <property type="match status" value="1"/>
</dbReference>
<dbReference type="InterPro" id="IPR013096">
    <property type="entry name" value="Cupin_2"/>
</dbReference>
<dbReference type="STRING" id="1404245.CGLY_04125"/>
<dbReference type="Gene3D" id="2.60.120.10">
    <property type="entry name" value="Jelly Rolls"/>
    <property type="match status" value="1"/>
</dbReference>
<dbReference type="eggNOG" id="COG1396">
    <property type="taxonomic scope" value="Bacteria"/>
</dbReference>
<dbReference type="InterPro" id="IPR011051">
    <property type="entry name" value="RmlC_Cupin_sf"/>
</dbReference>
<sequence length="196" mass="21203">MDSNVDDLDQVGARLRATRQQLAMTIADAAEATGISRSTLSRLENGGRRPTLELLMPLARLYRVALDDLVGAPQTGDPRIDIRPLYRGGAVHLRLGGDGEQGVIAFKHVIPGVAADRRPEKAPRQHSHPGREWVFVLAGTLRLVLDGQEYLINPGEVAEFECTVPHWFGAGGDTAVEYLGLSSPGGEKVHLTPKTN</sequence>
<evidence type="ECO:0000256" key="1">
    <source>
        <dbReference type="ARBA" id="ARBA00023125"/>
    </source>
</evidence>
<organism evidence="3 4">
    <name type="scientific">Corynebacterium glyciniphilum AJ 3170</name>
    <dbReference type="NCBI Taxonomy" id="1404245"/>
    <lineage>
        <taxon>Bacteria</taxon>
        <taxon>Bacillati</taxon>
        <taxon>Actinomycetota</taxon>
        <taxon>Actinomycetes</taxon>
        <taxon>Mycobacteriales</taxon>
        <taxon>Corynebacteriaceae</taxon>
        <taxon>Corynebacterium</taxon>
    </lineage>
</organism>
<dbReference type="CDD" id="cd02209">
    <property type="entry name" value="cupin_XRE_C"/>
    <property type="match status" value="1"/>
</dbReference>
<dbReference type="OrthoDB" id="513181at2"/>
<dbReference type="SUPFAM" id="SSF47413">
    <property type="entry name" value="lambda repressor-like DNA-binding domains"/>
    <property type="match status" value="1"/>
</dbReference>
<dbReference type="HOGENOM" id="CLU_085376_2_0_11"/>
<keyword evidence="1" id="KW-0238">DNA-binding</keyword>
<feature type="domain" description="HTH cro/C1-type" evidence="2">
    <location>
        <begin position="15"/>
        <end position="69"/>
    </location>
</feature>
<keyword evidence="4" id="KW-1185">Reference proteome</keyword>
<dbReference type="CDD" id="cd00093">
    <property type="entry name" value="HTH_XRE"/>
    <property type="match status" value="1"/>
</dbReference>
<accession>X5DJK1</accession>
<dbReference type="InterPro" id="IPR014710">
    <property type="entry name" value="RmlC-like_jellyroll"/>
</dbReference>
<dbReference type="KEGG" id="cgy:CGLY_04125"/>
<evidence type="ECO:0000259" key="2">
    <source>
        <dbReference type="PROSITE" id="PS50943"/>
    </source>
</evidence>
<dbReference type="GO" id="GO:0003677">
    <property type="term" value="F:DNA binding"/>
    <property type="evidence" value="ECO:0007669"/>
    <property type="project" value="UniProtKB-KW"/>
</dbReference>
<name>X5DJK1_9CORY</name>
<dbReference type="SUPFAM" id="SSF51182">
    <property type="entry name" value="RmlC-like cupins"/>
    <property type="match status" value="1"/>
</dbReference>
<dbReference type="GO" id="GO:0005829">
    <property type="term" value="C:cytosol"/>
    <property type="evidence" value="ECO:0007669"/>
    <property type="project" value="TreeGrafter"/>
</dbReference>
<dbReference type="InterPro" id="IPR001387">
    <property type="entry name" value="Cro/C1-type_HTH"/>
</dbReference>
<dbReference type="Gene3D" id="1.10.260.40">
    <property type="entry name" value="lambda repressor-like DNA-binding domains"/>
    <property type="match status" value="1"/>
</dbReference>
<dbReference type="GO" id="GO:0003700">
    <property type="term" value="F:DNA-binding transcription factor activity"/>
    <property type="evidence" value="ECO:0007669"/>
    <property type="project" value="TreeGrafter"/>
</dbReference>
<dbReference type="Pfam" id="PF07883">
    <property type="entry name" value="Cupin_2"/>
    <property type="match status" value="1"/>
</dbReference>